<dbReference type="EMBL" id="JAKWBI020000368">
    <property type="protein sequence ID" value="KAJ2895891.1"/>
    <property type="molecule type" value="Genomic_DNA"/>
</dbReference>
<protein>
    <submittedName>
        <fullName evidence="1">Uncharacterized protein</fullName>
    </submittedName>
</protein>
<reference evidence="1" key="1">
    <citation type="submission" date="2022-07" db="EMBL/GenBank/DDBJ databases">
        <title>Draft genome sequence of Zalerion maritima ATCC 34329, a (micro)plastics degrading marine fungus.</title>
        <authorList>
            <person name="Paco A."/>
            <person name="Goncalves M.F.M."/>
            <person name="Rocha-Santos T.A.P."/>
            <person name="Alves A."/>
        </authorList>
    </citation>
    <scope>NUCLEOTIDE SEQUENCE</scope>
    <source>
        <strain evidence="1">ATCC 34329</strain>
    </source>
</reference>
<evidence type="ECO:0000313" key="1">
    <source>
        <dbReference type="EMBL" id="KAJ2895891.1"/>
    </source>
</evidence>
<name>A0AAD5RJY7_9PEZI</name>
<dbReference type="AlphaFoldDB" id="A0AAD5RJY7"/>
<comment type="caution">
    <text evidence="1">The sequence shown here is derived from an EMBL/GenBank/DDBJ whole genome shotgun (WGS) entry which is preliminary data.</text>
</comment>
<proteinExistence type="predicted"/>
<keyword evidence="2" id="KW-1185">Reference proteome</keyword>
<accession>A0AAD5RJY7</accession>
<organism evidence="1 2">
    <name type="scientific">Zalerion maritima</name>
    <dbReference type="NCBI Taxonomy" id="339359"/>
    <lineage>
        <taxon>Eukaryota</taxon>
        <taxon>Fungi</taxon>
        <taxon>Dikarya</taxon>
        <taxon>Ascomycota</taxon>
        <taxon>Pezizomycotina</taxon>
        <taxon>Sordariomycetes</taxon>
        <taxon>Lulworthiomycetidae</taxon>
        <taxon>Lulworthiales</taxon>
        <taxon>Lulworthiaceae</taxon>
        <taxon>Zalerion</taxon>
    </lineage>
</organism>
<sequence length="344" mass="39204">MATDQAIRHQNKHHPARLRMNNGSWADTCRPFSILVYLDGYVWTELLRLDVLQEQKLGLKGQTSWCAAFVRTATEGMRRTRAAGHVLVGWHVMYQAPKLGMMVCEQGLRVIPQLKLGKREGRLCPSILPSNMCCCEPRKKKPAVSRSDISGFGSRISNSLSEGVSYWFSSAPRSTNEDELAESPSHPLLASSTTHPATTHERLLMQLLPFADVERFREWLRSDYVMGAWVELVRDYLGAHAGTDSEPEKKATVEKAERELRSDNRKYLIYHPNKEGWKPQDHYVRFIVTVVADNERKGHWELLYNQGISPAGVVYEILSFLRATYYPSFSQQYPPSYEDGDILG</sequence>
<gene>
    <name evidence="1" type="ORF">MKZ38_006047</name>
</gene>
<evidence type="ECO:0000313" key="2">
    <source>
        <dbReference type="Proteomes" id="UP001201980"/>
    </source>
</evidence>
<dbReference type="Proteomes" id="UP001201980">
    <property type="component" value="Unassembled WGS sequence"/>
</dbReference>